<sequence length="105" mass="11644">MKKLMMTAAVVAMFFATANTNAQTEKVQKAPEKVHETVQDGFQEIEANKLPDAVKKAIVKDFRGADVEKAYINKKREFKLVLKAEGAEAKTVYANADGEWIKPTA</sequence>
<organism evidence="2 3">
    <name type="scientific">Mesonia profundi</name>
    <dbReference type="NCBI Taxonomy" id="3070998"/>
    <lineage>
        <taxon>Bacteria</taxon>
        <taxon>Pseudomonadati</taxon>
        <taxon>Bacteroidota</taxon>
        <taxon>Flavobacteriia</taxon>
        <taxon>Flavobacteriales</taxon>
        <taxon>Flavobacteriaceae</taxon>
        <taxon>Mesonia</taxon>
    </lineage>
</organism>
<proteinExistence type="predicted"/>
<evidence type="ECO:0000256" key="1">
    <source>
        <dbReference type="SAM" id="SignalP"/>
    </source>
</evidence>
<protein>
    <recommendedName>
        <fullName evidence="4">Beta-lactamase-inhibitor-like PepSY-like domain-containing protein</fullName>
    </recommendedName>
</protein>
<feature type="chain" id="PRO_5046431843" description="Beta-lactamase-inhibitor-like PepSY-like domain-containing protein" evidence="1">
    <location>
        <begin position="23"/>
        <end position="105"/>
    </location>
</feature>
<dbReference type="RefSeq" id="WP_308862894.1">
    <property type="nucleotide sequence ID" value="NZ_JAVHUL010000003.1"/>
</dbReference>
<comment type="caution">
    <text evidence="2">The sequence shown here is derived from an EMBL/GenBank/DDBJ whole genome shotgun (WGS) entry which is preliminary data.</text>
</comment>
<gene>
    <name evidence="2" type="ORF">RBU60_01725</name>
</gene>
<keyword evidence="1" id="KW-0732">Signal</keyword>
<keyword evidence="3" id="KW-1185">Reference proteome</keyword>
<dbReference type="Proteomes" id="UP001230915">
    <property type="component" value="Unassembled WGS sequence"/>
</dbReference>
<reference evidence="2 3" key="1">
    <citation type="submission" date="2023-08" db="EMBL/GenBank/DDBJ databases">
        <title>Mesonia sp. MT50, isolated from deep-sea sediment of the Mariana Trench.</title>
        <authorList>
            <person name="Fu H."/>
        </authorList>
    </citation>
    <scope>NUCLEOTIDE SEQUENCE [LARGE SCALE GENOMIC DNA]</scope>
    <source>
        <strain evidence="2 3">MT50</strain>
    </source>
</reference>
<evidence type="ECO:0008006" key="4">
    <source>
        <dbReference type="Google" id="ProtNLM"/>
    </source>
</evidence>
<evidence type="ECO:0000313" key="2">
    <source>
        <dbReference type="EMBL" id="MDQ7916278.1"/>
    </source>
</evidence>
<name>A0ABU0ZXT5_9FLAO</name>
<accession>A0ABU0ZXT5</accession>
<evidence type="ECO:0000313" key="3">
    <source>
        <dbReference type="Proteomes" id="UP001230915"/>
    </source>
</evidence>
<feature type="signal peptide" evidence="1">
    <location>
        <begin position="1"/>
        <end position="22"/>
    </location>
</feature>
<dbReference type="SUPFAM" id="SSF160574">
    <property type="entry name" value="BT0923-like"/>
    <property type="match status" value="1"/>
</dbReference>
<dbReference type="EMBL" id="JAVHUL010000003">
    <property type="protein sequence ID" value="MDQ7916278.1"/>
    <property type="molecule type" value="Genomic_DNA"/>
</dbReference>